<protein>
    <submittedName>
        <fullName evidence="3">Uncharacterized protein LOC112049023</fullName>
    </submittedName>
</protein>
<proteinExistence type="predicted"/>
<name>A0A6J1NBW5_BICAN</name>
<dbReference type="AlphaFoldDB" id="A0A6J1NBW5"/>
<reference evidence="3" key="1">
    <citation type="submission" date="2025-08" db="UniProtKB">
        <authorList>
            <consortium name="RefSeq"/>
        </authorList>
    </citation>
    <scope>IDENTIFICATION</scope>
</reference>
<evidence type="ECO:0000313" key="3">
    <source>
        <dbReference type="RefSeq" id="XP_023942522.1"/>
    </source>
</evidence>
<dbReference type="InterPro" id="IPR057428">
    <property type="entry name" value="EFHB_EF-hand_C"/>
</dbReference>
<evidence type="ECO:0000259" key="1">
    <source>
        <dbReference type="Pfam" id="PF25325"/>
    </source>
</evidence>
<feature type="domain" description="EFHB C-terminal EF-hand" evidence="1">
    <location>
        <begin position="445"/>
        <end position="517"/>
    </location>
</feature>
<dbReference type="Pfam" id="PF25325">
    <property type="entry name" value="EF-hand_EFHB_C"/>
    <property type="match status" value="1"/>
</dbReference>
<dbReference type="Proteomes" id="UP001652582">
    <property type="component" value="Chromosome 20"/>
</dbReference>
<evidence type="ECO:0000313" key="2">
    <source>
        <dbReference type="Proteomes" id="UP001652582"/>
    </source>
</evidence>
<dbReference type="KEGG" id="bany:112049023"/>
<dbReference type="OrthoDB" id="2096280at2759"/>
<organism evidence="2 3">
    <name type="scientific">Bicyclus anynana</name>
    <name type="common">Squinting bush brown butterfly</name>
    <dbReference type="NCBI Taxonomy" id="110368"/>
    <lineage>
        <taxon>Eukaryota</taxon>
        <taxon>Metazoa</taxon>
        <taxon>Ecdysozoa</taxon>
        <taxon>Arthropoda</taxon>
        <taxon>Hexapoda</taxon>
        <taxon>Insecta</taxon>
        <taxon>Pterygota</taxon>
        <taxon>Neoptera</taxon>
        <taxon>Endopterygota</taxon>
        <taxon>Lepidoptera</taxon>
        <taxon>Glossata</taxon>
        <taxon>Ditrysia</taxon>
        <taxon>Papilionoidea</taxon>
        <taxon>Nymphalidae</taxon>
        <taxon>Satyrinae</taxon>
        <taxon>Satyrini</taxon>
        <taxon>Mycalesina</taxon>
        <taxon>Bicyclus</taxon>
    </lineage>
</organism>
<gene>
    <name evidence="3" type="primary">LOC112049023</name>
</gene>
<sequence length="525" mass="59871">MPVDCARSTSGGKGNRGMFIERDTKICAAGLPSAQPDDRVSDSLQHYLLKDEVDALISDAILPPKKQKPLPPLRYPIPLDKRNAGPFGQVQELLNPPVKTKFQTLVEDFKETSYASYWKKPLGSVADIAPMLPDGFDVKGTTFGKKTEFHGRLYDIVMPKVPLVDKTPPSMKSGVQISRRYCAPPFNPELTFGHRTFVDKRGIYGKCCITDDRTLLGTSNRTILNTIQSQHEKINQGRIGTILAPNDNISRVPEGHSFGKLKGPDNLPECLTYCDINPERDFIKKCLSHLNSLRKNLSKRFLHTFFRGFYLNLKYYDTEKSGCLPKDVVYKMCASRLIRFDPSLIEPLLSIWQAFDGSRINYKTFVHVINYREPSPEIPKIHDLPLKCLDFNTTYTDMVNPSQEVDNRRMAGLPSGRYLDLDYPITPEMCCKADRAYFSHESDMKACLSPSVLTLLHVNHRDMYAKREPHVVKRVFEATGESFSDEKFNAVWEEAKKYHSQGWVCFETFKRALENYAQNSKEKEK</sequence>
<accession>A0A6J1NBW5</accession>
<keyword evidence="2" id="KW-1185">Reference proteome</keyword>
<dbReference type="GeneID" id="112049023"/>
<dbReference type="RefSeq" id="XP_023942522.1">
    <property type="nucleotide sequence ID" value="XM_024086754.2"/>
</dbReference>